<dbReference type="GO" id="GO:0048477">
    <property type="term" value="P:oogenesis"/>
    <property type="evidence" value="ECO:0007669"/>
    <property type="project" value="TreeGrafter"/>
</dbReference>
<dbReference type="GO" id="GO:0071300">
    <property type="term" value="P:cellular response to retinoic acid"/>
    <property type="evidence" value="ECO:0007669"/>
    <property type="project" value="InterPro"/>
</dbReference>
<dbReference type="SUPFAM" id="SSF47459">
    <property type="entry name" value="HLH, helix-loop-helix DNA-binding domain"/>
    <property type="match status" value="1"/>
</dbReference>
<protein>
    <submittedName>
        <fullName evidence="4 5">Stimulated by retinoic acid gene 8 protein homolog</fullName>
    </submittedName>
</protein>
<dbReference type="GO" id="GO:0090427">
    <property type="term" value="P:activation of meiosis"/>
    <property type="evidence" value="ECO:0007669"/>
    <property type="project" value="TreeGrafter"/>
</dbReference>
<dbReference type="Pfam" id="PF23175">
    <property type="entry name" value="bHLH_STRA8"/>
    <property type="match status" value="1"/>
</dbReference>
<evidence type="ECO:0000313" key="6">
    <source>
        <dbReference type="RefSeq" id="XP_020667377.2"/>
    </source>
</evidence>
<dbReference type="Proteomes" id="UP001652642">
    <property type="component" value="Chromosome 5"/>
</dbReference>
<evidence type="ECO:0000313" key="7">
    <source>
        <dbReference type="RefSeq" id="XP_072856318.1"/>
    </source>
</evidence>
<dbReference type="RefSeq" id="XP_020667377.2">
    <property type="nucleotide sequence ID" value="XM_020811718.2"/>
</dbReference>
<proteinExistence type="predicted"/>
<dbReference type="RefSeq" id="XP_020667376.2">
    <property type="nucleotide sequence ID" value="XM_020811717.2"/>
</dbReference>
<keyword evidence="3" id="KW-1185">Reference proteome</keyword>
<accession>A0A6J0V7A1</accession>
<name>A0A6J0V7A1_9SAUR</name>
<evidence type="ECO:0000313" key="5">
    <source>
        <dbReference type="RefSeq" id="XP_020667376.2"/>
    </source>
</evidence>
<dbReference type="GO" id="GO:0046983">
    <property type="term" value="F:protein dimerization activity"/>
    <property type="evidence" value="ECO:0007669"/>
    <property type="project" value="InterPro"/>
</dbReference>
<organism evidence="3 4">
    <name type="scientific">Pogona vitticeps</name>
    <name type="common">central bearded dragon</name>
    <dbReference type="NCBI Taxonomy" id="103695"/>
    <lineage>
        <taxon>Eukaryota</taxon>
        <taxon>Metazoa</taxon>
        <taxon>Chordata</taxon>
        <taxon>Craniata</taxon>
        <taxon>Vertebrata</taxon>
        <taxon>Euteleostomi</taxon>
        <taxon>Lepidosauria</taxon>
        <taxon>Squamata</taxon>
        <taxon>Bifurcata</taxon>
        <taxon>Unidentata</taxon>
        <taxon>Episquamata</taxon>
        <taxon>Toxicofera</taxon>
        <taxon>Iguania</taxon>
        <taxon>Acrodonta</taxon>
        <taxon>Agamidae</taxon>
        <taxon>Amphibolurinae</taxon>
        <taxon>Pogona</taxon>
    </lineage>
</organism>
<dbReference type="InterPro" id="IPR033537">
    <property type="entry name" value="Stra8"/>
</dbReference>
<dbReference type="GeneID" id="110089004"/>
<evidence type="ECO:0000313" key="4">
    <source>
        <dbReference type="RefSeq" id="XP_020667375.2"/>
    </source>
</evidence>
<feature type="region of interest" description="Disordered" evidence="1">
    <location>
        <begin position="1"/>
        <end position="34"/>
    </location>
</feature>
<dbReference type="InterPro" id="IPR036638">
    <property type="entry name" value="HLH_DNA-bd_sf"/>
</dbReference>
<dbReference type="PANTHER" id="PTHR35254">
    <property type="entry name" value="STIMULATED BY RETINOIC ACID GENE 8 PROTEIN HOMOLOG"/>
    <property type="match status" value="1"/>
</dbReference>
<dbReference type="AlphaFoldDB" id="A0A6J0V7A1"/>
<feature type="domain" description="STRA8 bHLH" evidence="2">
    <location>
        <begin position="22"/>
        <end position="93"/>
    </location>
</feature>
<dbReference type="OrthoDB" id="10043438at2759"/>
<dbReference type="GO" id="GO:0007283">
    <property type="term" value="P:spermatogenesis"/>
    <property type="evidence" value="ECO:0007669"/>
    <property type="project" value="TreeGrafter"/>
</dbReference>
<dbReference type="CDD" id="cd00083">
    <property type="entry name" value="bHLH_SF"/>
    <property type="match status" value="1"/>
</dbReference>
<dbReference type="InterPro" id="IPR057021">
    <property type="entry name" value="bHLH_STRA8"/>
</dbReference>
<dbReference type="RefSeq" id="XP_072856318.1">
    <property type="nucleotide sequence ID" value="XM_073000217.1"/>
</dbReference>
<dbReference type="RefSeq" id="XP_020667375.2">
    <property type="nucleotide sequence ID" value="XM_020811716.2"/>
</dbReference>
<evidence type="ECO:0000259" key="2">
    <source>
        <dbReference type="Pfam" id="PF23175"/>
    </source>
</evidence>
<dbReference type="GO" id="GO:0051321">
    <property type="term" value="P:meiotic cell cycle"/>
    <property type="evidence" value="ECO:0007669"/>
    <property type="project" value="InterPro"/>
</dbReference>
<sequence length="353" mass="40088">METSGDCNTPYVRVTSRNRKPLQNPKPQAGKKRLSQARHRATLAGLFSNLQEVVYSQQDSSASKCQVLYKTKNYILELEQTLENLLKMKDVLNLEDGSPSSLEEVKEEYVKMYFSNCSIAPPSNAMIQSDTTVCSVIQEHEKNSIEEDVNLKITQSPTISSPDLMEFERYLYFYKETVDLLVDKGVVSPEEVMLPVVSMAVSHLWQGLPEERRDSALQYCCSQRNNFLSEFRRASQELAWTSEGSVRDSVTNSQEASGSVLSTSEEILFEDAFDVATSFLDRNETQEMSSQSSAFTGCVSESQEDNHQLYLQITNFLKSLFFGSMQPPQEEVLQLDYETVMLRCTETFDDEDL</sequence>
<reference evidence="4 5" key="1">
    <citation type="submission" date="2025-05" db="UniProtKB">
        <authorList>
            <consortium name="RefSeq"/>
        </authorList>
    </citation>
    <scope>IDENTIFICATION</scope>
</reference>
<dbReference type="PANTHER" id="PTHR35254:SF1">
    <property type="entry name" value="STIMULATED BY RETINOIC ACID GENE 8 PROTEIN HOMOLOG"/>
    <property type="match status" value="1"/>
</dbReference>
<gene>
    <name evidence="4 5 6 7" type="primary">STRA8</name>
</gene>
<dbReference type="GO" id="GO:0005634">
    <property type="term" value="C:nucleus"/>
    <property type="evidence" value="ECO:0007669"/>
    <property type="project" value="TreeGrafter"/>
</dbReference>
<evidence type="ECO:0000313" key="3">
    <source>
        <dbReference type="Proteomes" id="UP001652642"/>
    </source>
</evidence>
<dbReference type="KEGG" id="pvt:110089004"/>
<dbReference type="CTD" id="346673"/>
<evidence type="ECO:0000256" key="1">
    <source>
        <dbReference type="SAM" id="MobiDB-lite"/>
    </source>
</evidence>